<dbReference type="AlphaFoldDB" id="A0A1R3I5C1"/>
<protein>
    <submittedName>
        <fullName evidence="2">Uncharacterized protein</fullName>
    </submittedName>
</protein>
<sequence>MVNPDADIDVNEGSENSSSTEDEQVVDATAPSLDPDNEPQPRVGPTDPRNRRNRPSRFHASSGRCSVPKKDPR</sequence>
<reference evidence="3" key="1">
    <citation type="submission" date="2013-09" db="EMBL/GenBank/DDBJ databases">
        <title>Corchorus olitorius genome sequencing.</title>
        <authorList>
            <person name="Alam M."/>
            <person name="Haque M.S."/>
            <person name="Islam M.S."/>
            <person name="Emdad E.M."/>
            <person name="Islam M.M."/>
            <person name="Ahmed B."/>
            <person name="Halim A."/>
            <person name="Hossen Q.M.M."/>
            <person name="Hossain M.Z."/>
            <person name="Ahmed R."/>
            <person name="Khan M.M."/>
            <person name="Islam R."/>
            <person name="Rashid M.M."/>
            <person name="Khan S.A."/>
            <person name="Rahman M.S."/>
            <person name="Alam M."/>
            <person name="Yahiya A.S."/>
            <person name="Khan M.S."/>
            <person name="Azam M.S."/>
            <person name="Haque T."/>
            <person name="Lashkar M.Z.H."/>
            <person name="Akhand A.I."/>
            <person name="Morshed G."/>
            <person name="Roy S."/>
            <person name="Uddin K.S."/>
            <person name="Rabeya T."/>
            <person name="Hossain A.S."/>
            <person name="Chowdhury A."/>
            <person name="Snigdha A.R."/>
            <person name="Mortoza M.S."/>
            <person name="Matin S.A."/>
            <person name="Hoque S.M.E."/>
            <person name="Islam M.K."/>
            <person name="Roy D.K."/>
            <person name="Haider R."/>
            <person name="Moosa M.M."/>
            <person name="Elias S.M."/>
            <person name="Hasan A.M."/>
            <person name="Jahan S."/>
            <person name="Shafiuddin M."/>
            <person name="Mahmood N."/>
            <person name="Shommy N.S."/>
        </authorList>
    </citation>
    <scope>NUCLEOTIDE SEQUENCE [LARGE SCALE GENOMIC DNA]</scope>
    <source>
        <strain evidence="3">cv. O-4</strain>
    </source>
</reference>
<evidence type="ECO:0000313" key="2">
    <source>
        <dbReference type="EMBL" id="OMO77768.1"/>
    </source>
</evidence>
<accession>A0A1R3I5C1</accession>
<keyword evidence="3" id="KW-1185">Reference proteome</keyword>
<feature type="region of interest" description="Disordered" evidence="1">
    <location>
        <begin position="1"/>
        <end position="73"/>
    </location>
</feature>
<feature type="compositionally biased region" description="Acidic residues" evidence="1">
    <location>
        <begin position="1"/>
        <end position="12"/>
    </location>
</feature>
<dbReference type="EMBL" id="AWUE01018897">
    <property type="protein sequence ID" value="OMO77768.1"/>
    <property type="molecule type" value="Genomic_DNA"/>
</dbReference>
<name>A0A1R3I5C1_9ROSI</name>
<evidence type="ECO:0000256" key="1">
    <source>
        <dbReference type="SAM" id="MobiDB-lite"/>
    </source>
</evidence>
<dbReference type="Proteomes" id="UP000187203">
    <property type="component" value="Unassembled WGS sequence"/>
</dbReference>
<organism evidence="2 3">
    <name type="scientific">Corchorus olitorius</name>
    <dbReference type="NCBI Taxonomy" id="93759"/>
    <lineage>
        <taxon>Eukaryota</taxon>
        <taxon>Viridiplantae</taxon>
        <taxon>Streptophyta</taxon>
        <taxon>Embryophyta</taxon>
        <taxon>Tracheophyta</taxon>
        <taxon>Spermatophyta</taxon>
        <taxon>Magnoliopsida</taxon>
        <taxon>eudicotyledons</taxon>
        <taxon>Gunneridae</taxon>
        <taxon>Pentapetalae</taxon>
        <taxon>rosids</taxon>
        <taxon>malvids</taxon>
        <taxon>Malvales</taxon>
        <taxon>Malvaceae</taxon>
        <taxon>Grewioideae</taxon>
        <taxon>Apeibeae</taxon>
        <taxon>Corchorus</taxon>
    </lineage>
</organism>
<proteinExistence type="predicted"/>
<comment type="caution">
    <text evidence="2">The sequence shown here is derived from an EMBL/GenBank/DDBJ whole genome shotgun (WGS) entry which is preliminary data.</text>
</comment>
<evidence type="ECO:0000313" key="3">
    <source>
        <dbReference type="Proteomes" id="UP000187203"/>
    </source>
</evidence>
<gene>
    <name evidence="2" type="ORF">COLO4_25009</name>
</gene>